<accession>A0A8X6J167</accession>
<evidence type="ECO:0000313" key="1">
    <source>
        <dbReference type="EMBL" id="GFR32614.1"/>
    </source>
</evidence>
<protein>
    <submittedName>
        <fullName evidence="1">Uncharacterized protein</fullName>
    </submittedName>
</protein>
<dbReference type="Proteomes" id="UP000887116">
    <property type="component" value="Unassembled WGS sequence"/>
</dbReference>
<evidence type="ECO:0000313" key="2">
    <source>
        <dbReference type="Proteomes" id="UP000887116"/>
    </source>
</evidence>
<comment type="caution">
    <text evidence="1">The sequence shown here is derived from an EMBL/GenBank/DDBJ whole genome shotgun (WGS) entry which is preliminary data.</text>
</comment>
<keyword evidence="2" id="KW-1185">Reference proteome</keyword>
<dbReference type="EMBL" id="BMAO01009684">
    <property type="protein sequence ID" value="GFR32614.1"/>
    <property type="molecule type" value="Genomic_DNA"/>
</dbReference>
<organism evidence="1 2">
    <name type="scientific">Trichonephila clavata</name>
    <name type="common">Joro spider</name>
    <name type="synonym">Nephila clavata</name>
    <dbReference type="NCBI Taxonomy" id="2740835"/>
    <lineage>
        <taxon>Eukaryota</taxon>
        <taxon>Metazoa</taxon>
        <taxon>Ecdysozoa</taxon>
        <taxon>Arthropoda</taxon>
        <taxon>Chelicerata</taxon>
        <taxon>Arachnida</taxon>
        <taxon>Araneae</taxon>
        <taxon>Araneomorphae</taxon>
        <taxon>Entelegynae</taxon>
        <taxon>Araneoidea</taxon>
        <taxon>Nephilidae</taxon>
        <taxon>Trichonephila</taxon>
    </lineage>
</organism>
<sequence>MAVILKGHGKWINLIFKVLSLNVLQRTLRISEATATGDFAIHVLVDSKRDGERHRHSFLLRNNPSFVTELAIVLEQHSNDVKVDVG</sequence>
<reference evidence="1" key="1">
    <citation type="submission" date="2020-07" db="EMBL/GenBank/DDBJ databases">
        <title>Multicomponent nature underlies the extraordinary mechanical properties of spider dragline silk.</title>
        <authorList>
            <person name="Kono N."/>
            <person name="Nakamura H."/>
            <person name="Mori M."/>
            <person name="Yoshida Y."/>
            <person name="Ohtoshi R."/>
            <person name="Malay A.D."/>
            <person name="Moran D.A.P."/>
            <person name="Tomita M."/>
            <person name="Numata K."/>
            <person name="Arakawa K."/>
        </authorList>
    </citation>
    <scope>NUCLEOTIDE SEQUENCE</scope>
</reference>
<gene>
    <name evidence="1" type="ORF">TNCT_576881</name>
</gene>
<dbReference type="AlphaFoldDB" id="A0A8X6J167"/>
<name>A0A8X6J167_TRICU</name>
<proteinExistence type="predicted"/>